<name>I1RVC8_GIBZE</name>
<dbReference type="EnsemblFungi" id="CEF76472">
    <property type="protein sequence ID" value="CEF76472"/>
    <property type="gene ID" value="FGRRES_08197_M"/>
</dbReference>
<dbReference type="eggNOG" id="KOG4177">
    <property type="taxonomic scope" value="Eukaryota"/>
</dbReference>
<dbReference type="Gene3D" id="1.25.40.20">
    <property type="entry name" value="Ankyrin repeat-containing domain"/>
    <property type="match status" value="1"/>
</dbReference>
<keyword evidence="6" id="KW-1185">Reference proteome</keyword>
<dbReference type="EMBL" id="HG970333">
    <property type="protein sequence ID" value="CEF76472.1"/>
    <property type="molecule type" value="Genomic_DNA"/>
</dbReference>
<reference evidence="5 6" key="1">
    <citation type="journal article" date="2007" name="Science">
        <title>The Fusarium graminearum genome reveals a link between localized polymorphism and pathogen specialization.</title>
        <authorList>
            <person name="Cuomo C.A."/>
            <person name="Gueldener U."/>
            <person name="Xu J.-R."/>
            <person name="Trail F."/>
            <person name="Turgeon B.G."/>
            <person name="Di Pietro A."/>
            <person name="Walton J.D."/>
            <person name="Ma L.-J."/>
            <person name="Baker S.E."/>
            <person name="Rep M."/>
            <person name="Adam G."/>
            <person name="Antoniw J."/>
            <person name="Baldwin T."/>
            <person name="Calvo S.E."/>
            <person name="Chang Y.-L."/>
            <person name="DeCaprio D."/>
            <person name="Gale L.R."/>
            <person name="Gnerre S."/>
            <person name="Goswami R.S."/>
            <person name="Hammond-Kosack K."/>
            <person name="Harris L.J."/>
            <person name="Hilburn K."/>
            <person name="Kennell J.C."/>
            <person name="Kroken S."/>
            <person name="Magnuson J.K."/>
            <person name="Mannhaupt G."/>
            <person name="Mauceli E.W."/>
            <person name="Mewes H.-W."/>
            <person name="Mitterbauer R."/>
            <person name="Muehlbauer G."/>
            <person name="Muensterkoetter M."/>
            <person name="Nelson D."/>
            <person name="O'Donnell K."/>
            <person name="Ouellet T."/>
            <person name="Qi W."/>
            <person name="Quesneville H."/>
            <person name="Roncero M.I.G."/>
            <person name="Seong K.-Y."/>
            <person name="Tetko I.V."/>
            <person name="Urban M."/>
            <person name="Waalwijk C."/>
            <person name="Ward T.J."/>
            <person name="Yao J."/>
            <person name="Birren B.W."/>
            <person name="Kistler H.C."/>
        </authorList>
    </citation>
    <scope>NUCLEOTIDE SEQUENCE [LARGE SCALE GENOMIC DNA]</scope>
    <source>
        <strain evidence="6">ATCC MYA-4620 / CBS 123657 / FGSC 9075 / NRRL 31084 / PH-1</strain>
        <strain evidence="5">PH-1 / ATCC MYA-4620 / FGSC 9075 / NRRL 31084</strain>
    </source>
</reference>
<dbReference type="PANTHER" id="PTHR24198:SF165">
    <property type="entry name" value="ANKYRIN REPEAT-CONTAINING PROTEIN-RELATED"/>
    <property type="match status" value="1"/>
</dbReference>
<feature type="repeat" description="ANK" evidence="3">
    <location>
        <begin position="187"/>
        <end position="219"/>
    </location>
</feature>
<keyword evidence="1" id="KW-0677">Repeat</keyword>
<evidence type="ECO:0000313" key="4">
    <source>
        <dbReference type="EMBL" id="CEF76472.1"/>
    </source>
</evidence>
<keyword evidence="2 3" id="KW-0040">ANK repeat</keyword>
<reference evidence="5 6" key="2">
    <citation type="journal article" date="2010" name="Nature">
        <title>Comparative genomics reveals mobile pathogenicity chromosomes in Fusarium.</title>
        <authorList>
            <person name="Ma L.J."/>
            <person name="van der Does H.C."/>
            <person name="Borkovich K.A."/>
            <person name="Coleman J.J."/>
            <person name="Daboussi M.J."/>
            <person name="Di Pietro A."/>
            <person name="Dufresne M."/>
            <person name="Freitag M."/>
            <person name="Grabherr M."/>
            <person name="Henrissat B."/>
            <person name="Houterman P.M."/>
            <person name="Kang S."/>
            <person name="Shim W.B."/>
            <person name="Woloshuk C."/>
            <person name="Xie X."/>
            <person name="Xu J.R."/>
            <person name="Antoniw J."/>
            <person name="Baker S.E."/>
            <person name="Bluhm B.H."/>
            <person name="Breakspear A."/>
            <person name="Brown D.W."/>
            <person name="Butchko R.A."/>
            <person name="Chapman S."/>
            <person name="Coulson R."/>
            <person name="Coutinho P.M."/>
            <person name="Danchin E.G."/>
            <person name="Diener A."/>
            <person name="Gale L.R."/>
            <person name="Gardiner D.M."/>
            <person name="Goff S."/>
            <person name="Hammond-Kosack K.E."/>
            <person name="Hilburn K."/>
            <person name="Hua-Van A."/>
            <person name="Jonkers W."/>
            <person name="Kazan K."/>
            <person name="Kodira C.D."/>
            <person name="Koehrsen M."/>
            <person name="Kumar L."/>
            <person name="Lee Y.H."/>
            <person name="Li L."/>
            <person name="Manners J.M."/>
            <person name="Miranda-Saavedra D."/>
            <person name="Mukherjee M."/>
            <person name="Park G."/>
            <person name="Park J."/>
            <person name="Park S.Y."/>
            <person name="Proctor R.H."/>
            <person name="Regev A."/>
            <person name="Ruiz-Roldan M.C."/>
            <person name="Sain D."/>
            <person name="Sakthikumar S."/>
            <person name="Sykes S."/>
            <person name="Schwartz D.C."/>
            <person name="Turgeon B.G."/>
            <person name="Wapinski I."/>
            <person name="Yoder O."/>
            <person name="Young S."/>
            <person name="Zeng Q."/>
            <person name="Zhou S."/>
            <person name="Galagan J."/>
            <person name="Cuomo C.A."/>
            <person name="Kistler H.C."/>
            <person name="Rep M."/>
        </authorList>
    </citation>
    <scope>GENOME REANNOTATION</scope>
    <source>
        <strain evidence="6">ATCC MYA-4620 / CBS 123657 / FGSC 9075 / NRRL 31084 / PH-1</strain>
        <strain evidence="5">PH-1 / ATCC MYA-4620 / FGSC 9075 / NRRL 31084</strain>
    </source>
</reference>
<sequence length="277" mass="30401">MSMCLSNHLERHYMRPPLKGFMLLQKSLFQKVLMSITPAKTTVRSDYGTEVGKVELLALVKLLLESGAHPDTATPEGVTPLNFSIAKGDVSLVKLLLKHVADINTPNGIGMTPLFRAIQDGSEDIFQAFLFANPNLSTRCLNNSTLLHAAARGENDTILSTLLQKLNAHRDKDVEESSISVDTTDDAGEAPLHVAAERGCVKVARTLLTHGANIDLRDNAYVTPLIEAMSHEREDMVNFLKSQGANLSIVHEFRFLKMVDDPGKRAILYISLLQGLS</sequence>
<organism evidence="4 6">
    <name type="scientific">Gibberella zeae (strain ATCC MYA-4620 / CBS 123657 / FGSC 9075 / NRRL 31084 / PH-1)</name>
    <name type="common">Wheat head blight fungus</name>
    <name type="synonym">Fusarium graminearum</name>
    <dbReference type="NCBI Taxonomy" id="229533"/>
    <lineage>
        <taxon>Eukaryota</taxon>
        <taxon>Fungi</taxon>
        <taxon>Dikarya</taxon>
        <taxon>Ascomycota</taxon>
        <taxon>Pezizomycotina</taxon>
        <taxon>Sordariomycetes</taxon>
        <taxon>Hypocreomycetidae</taxon>
        <taxon>Hypocreales</taxon>
        <taxon>Nectriaceae</taxon>
        <taxon>Fusarium</taxon>
    </lineage>
</organism>
<dbReference type="STRING" id="229533.I1RVC8"/>
<evidence type="ECO:0000313" key="6">
    <source>
        <dbReference type="Proteomes" id="UP000070720"/>
    </source>
</evidence>
<accession>I1RVC8</accession>
<dbReference type="InParanoid" id="I1RVC8"/>
<accession>A0A098DDG7</accession>
<dbReference type="PROSITE" id="PS50297">
    <property type="entry name" value="ANK_REP_REGION"/>
    <property type="match status" value="2"/>
</dbReference>
<protein>
    <submittedName>
        <fullName evidence="4">Chromosome 2, complete genome</fullName>
    </submittedName>
</protein>
<dbReference type="HOGENOM" id="CLU_1004914_0_0_1"/>
<reference evidence="4 6" key="3">
    <citation type="journal article" date="2015" name="BMC Genomics">
        <title>The completed genome sequence of the pathogenic ascomycete fungus Fusarium graminearum.</title>
        <authorList>
            <person name="King R."/>
            <person name="Urban M."/>
            <person name="Hammond-Kosack M.C."/>
            <person name="Hassani-Pak K."/>
            <person name="Hammond-Kosack K.E."/>
        </authorList>
    </citation>
    <scope>NUCLEOTIDE SEQUENCE [LARGE SCALE GENOMIC DNA]</scope>
    <source>
        <strain evidence="6">ATCC MYA-4620 / CBS 123657 / FGSC 9075 / NRRL 31084 / PH-1</strain>
        <strain evidence="4">PH-1</strain>
    </source>
</reference>
<evidence type="ECO:0000256" key="2">
    <source>
        <dbReference type="ARBA" id="ARBA00023043"/>
    </source>
</evidence>
<proteinExistence type="predicted"/>
<feature type="repeat" description="ANK" evidence="3">
    <location>
        <begin position="76"/>
        <end position="108"/>
    </location>
</feature>
<dbReference type="PROSITE" id="PS50088">
    <property type="entry name" value="ANK_REPEAT"/>
    <property type="match status" value="2"/>
</dbReference>
<dbReference type="SMART" id="SM00248">
    <property type="entry name" value="ANK"/>
    <property type="match status" value="5"/>
</dbReference>
<evidence type="ECO:0000256" key="3">
    <source>
        <dbReference type="PROSITE-ProRule" id="PRU00023"/>
    </source>
</evidence>
<dbReference type="PANTHER" id="PTHR24198">
    <property type="entry name" value="ANKYRIN REPEAT AND PROTEIN KINASE DOMAIN-CONTAINING PROTEIN"/>
    <property type="match status" value="1"/>
</dbReference>
<evidence type="ECO:0000313" key="5">
    <source>
        <dbReference type="EnsemblFungi" id="CEF76472"/>
    </source>
</evidence>
<dbReference type="InterPro" id="IPR036770">
    <property type="entry name" value="Ankyrin_rpt-contain_sf"/>
</dbReference>
<dbReference type="AlphaFoldDB" id="I1RVC8"/>
<dbReference type="VEuPathDB" id="FungiDB:FGRAMPH1_01G09339"/>
<dbReference type="InterPro" id="IPR002110">
    <property type="entry name" value="Ankyrin_rpt"/>
</dbReference>
<evidence type="ECO:0000256" key="1">
    <source>
        <dbReference type="ARBA" id="ARBA00022737"/>
    </source>
</evidence>
<dbReference type="Proteomes" id="UP000070720">
    <property type="component" value="Chromosome 2"/>
</dbReference>
<dbReference type="RefSeq" id="XP_011320613.1">
    <property type="nucleotide sequence ID" value="XM_011322311.1"/>
</dbReference>
<reference evidence="5" key="4">
    <citation type="submission" date="2017-01" db="UniProtKB">
        <authorList>
            <consortium name="EnsemblFungi"/>
        </authorList>
    </citation>
    <scope>IDENTIFICATION</scope>
    <source>
        <strain evidence="5">PH-1 / ATCC MYA-4620 / FGSC 9075 / NRRL 31084</strain>
    </source>
</reference>
<dbReference type="Pfam" id="PF12796">
    <property type="entry name" value="Ank_2"/>
    <property type="match status" value="2"/>
</dbReference>
<gene>
    <name evidence="5" type="primary">FG08197.1</name>
    <name evidence="4" type="ORF">FGRAMPH1_01T09339</name>
</gene>
<dbReference type="KEGG" id="fgr:FGSG_08197"/>
<dbReference type="SUPFAM" id="SSF48403">
    <property type="entry name" value="Ankyrin repeat"/>
    <property type="match status" value="1"/>
</dbReference>